<dbReference type="EMBL" id="BMZO01000006">
    <property type="protein sequence ID" value="GHC72406.1"/>
    <property type="molecule type" value="Genomic_DNA"/>
</dbReference>
<dbReference type="Gene3D" id="3.30.360.10">
    <property type="entry name" value="Dihydrodipicolinate Reductase, domain 2"/>
    <property type="match status" value="1"/>
</dbReference>
<reference evidence="4" key="2">
    <citation type="submission" date="2020-09" db="EMBL/GenBank/DDBJ databases">
        <authorList>
            <person name="Sun Q."/>
            <person name="Kim S."/>
        </authorList>
    </citation>
    <scope>NUCLEOTIDE SEQUENCE</scope>
    <source>
        <strain evidence="4">KCTC 42097</strain>
    </source>
</reference>
<evidence type="ECO:0000259" key="2">
    <source>
        <dbReference type="Pfam" id="PF01408"/>
    </source>
</evidence>
<dbReference type="Proteomes" id="UP000641137">
    <property type="component" value="Unassembled WGS sequence"/>
</dbReference>
<reference evidence="4" key="1">
    <citation type="journal article" date="2014" name="Int. J. Syst. Evol. Microbiol.">
        <title>Complete genome sequence of Corynebacterium casei LMG S-19264T (=DSM 44701T), isolated from a smear-ripened cheese.</title>
        <authorList>
            <consortium name="US DOE Joint Genome Institute (JGI-PGF)"/>
            <person name="Walter F."/>
            <person name="Albersmeier A."/>
            <person name="Kalinowski J."/>
            <person name="Ruckert C."/>
        </authorList>
    </citation>
    <scope>NUCLEOTIDE SEQUENCE</scope>
    <source>
        <strain evidence="4">KCTC 42097</strain>
    </source>
</reference>
<dbReference type="RefSeq" id="WP_189489871.1">
    <property type="nucleotide sequence ID" value="NZ_BMZO01000006.1"/>
</dbReference>
<gene>
    <name evidence="4" type="ORF">GCM10010136_20090</name>
</gene>
<evidence type="ECO:0000313" key="5">
    <source>
        <dbReference type="Proteomes" id="UP000641137"/>
    </source>
</evidence>
<dbReference type="SUPFAM" id="SSF55347">
    <property type="entry name" value="Glyceraldehyde-3-phosphate dehydrogenase-like, C-terminal domain"/>
    <property type="match status" value="1"/>
</dbReference>
<proteinExistence type="predicted"/>
<dbReference type="Pfam" id="PF01408">
    <property type="entry name" value="GFO_IDH_MocA"/>
    <property type="match status" value="1"/>
</dbReference>
<evidence type="ECO:0000313" key="4">
    <source>
        <dbReference type="EMBL" id="GHC72406.1"/>
    </source>
</evidence>
<protein>
    <submittedName>
        <fullName evidence="4">Oxidoreductase</fullName>
    </submittedName>
</protein>
<sequence>MNELAPAHAMKISTKQLRLGFLGVGWIGRHRMQAMLDTGLARATVLLDPSDEMLNEARKLAPDAVIAATFEDMLASGLDGIVIATPSALHAQQAIKALEAGLAVFCQKPLGRSASEVAEVVAAAKHAGRLLGVDFSYRHTAAMQRARKMISQGALGSIFAAELIFHNAYGPDKDWFYDRTRSGGGCVVDLGVHLIDLALWTLDFPQVQDVAGKIMFKGRPLEPNSDAVEDYATAALSLASGCEVRLACSWRLNAGRDAVIEATFYGTEATLSMRNVNGSFYDLQLEEYRGTARETLVSPPDDWGGRAAADWVKRLAQSPLFDAACERILASADVIDRLYATAR</sequence>
<feature type="domain" description="Gfo/Idh/MocA-like oxidoreductase N-terminal" evidence="2">
    <location>
        <begin position="18"/>
        <end position="135"/>
    </location>
</feature>
<dbReference type="Pfam" id="PF22725">
    <property type="entry name" value="GFO_IDH_MocA_C3"/>
    <property type="match status" value="1"/>
</dbReference>
<keyword evidence="5" id="KW-1185">Reference proteome</keyword>
<dbReference type="Gene3D" id="3.40.50.720">
    <property type="entry name" value="NAD(P)-binding Rossmann-like Domain"/>
    <property type="match status" value="1"/>
</dbReference>
<dbReference type="GO" id="GO:0016491">
    <property type="term" value="F:oxidoreductase activity"/>
    <property type="evidence" value="ECO:0007669"/>
    <property type="project" value="UniProtKB-KW"/>
</dbReference>
<dbReference type="AlphaFoldDB" id="A0A8J3DPY8"/>
<organism evidence="4 5">
    <name type="scientific">Limoniibacter endophyticus</name>
    <dbReference type="NCBI Taxonomy" id="1565040"/>
    <lineage>
        <taxon>Bacteria</taxon>
        <taxon>Pseudomonadati</taxon>
        <taxon>Pseudomonadota</taxon>
        <taxon>Alphaproteobacteria</taxon>
        <taxon>Hyphomicrobiales</taxon>
        <taxon>Bartonellaceae</taxon>
        <taxon>Limoniibacter</taxon>
    </lineage>
</organism>
<dbReference type="InterPro" id="IPR055170">
    <property type="entry name" value="GFO_IDH_MocA-like_dom"/>
</dbReference>
<dbReference type="InterPro" id="IPR036291">
    <property type="entry name" value="NAD(P)-bd_dom_sf"/>
</dbReference>
<dbReference type="PANTHER" id="PTHR43818:SF11">
    <property type="entry name" value="BCDNA.GH03377"/>
    <property type="match status" value="1"/>
</dbReference>
<dbReference type="SUPFAM" id="SSF51735">
    <property type="entry name" value="NAD(P)-binding Rossmann-fold domains"/>
    <property type="match status" value="1"/>
</dbReference>
<keyword evidence="1" id="KW-0560">Oxidoreductase</keyword>
<comment type="caution">
    <text evidence="4">The sequence shown here is derived from an EMBL/GenBank/DDBJ whole genome shotgun (WGS) entry which is preliminary data.</text>
</comment>
<dbReference type="InterPro" id="IPR050463">
    <property type="entry name" value="Gfo/Idh/MocA_oxidrdct_glycsds"/>
</dbReference>
<name>A0A8J3DPY8_9HYPH</name>
<evidence type="ECO:0000259" key="3">
    <source>
        <dbReference type="Pfam" id="PF22725"/>
    </source>
</evidence>
<dbReference type="GO" id="GO:0000166">
    <property type="term" value="F:nucleotide binding"/>
    <property type="evidence" value="ECO:0007669"/>
    <property type="project" value="InterPro"/>
</dbReference>
<dbReference type="InterPro" id="IPR000683">
    <property type="entry name" value="Gfo/Idh/MocA-like_OxRdtase_N"/>
</dbReference>
<dbReference type="PANTHER" id="PTHR43818">
    <property type="entry name" value="BCDNA.GH03377"/>
    <property type="match status" value="1"/>
</dbReference>
<evidence type="ECO:0000256" key="1">
    <source>
        <dbReference type="ARBA" id="ARBA00023002"/>
    </source>
</evidence>
<accession>A0A8J3DPY8</accession>
<feature type="domain" description="GFO/IDH/MocA-like oxidoreductase" evidence="3">
    <location>
        <begin position="143"/>
        <end position="271"/>
    </location>
</feature>